<keyword evidence="1" id="KW-0175">Coiled coil</keyword>
<comment type="caution">
    <text evidence="3">The sequence shown here is derived from an EMBL/GenBank/DDBJ whole genome shotgun (WGS) entry which is preliminary data.</text>
</comment>
<evidence type="ECO:0000256" key="2">
    <source>
        <dbReference type="SAM" id="MobiDB-lite"/>
    </source>
</evidence>
<dbReference type="AlphaFoldDB" id="A0A8H4QMA1"/>
<dbReference type="EMBL" id="JAACJL010000045">
    <property type="protein sequence ID" value="KAF4613501.1"/>
    <property type="molecule type" value="Genomic_DNA"/>
</dbReference>
<proteinExistence type="predicted"/>
<name>A0A8H4QMA1_9AGAR</name>
<evidence type="ECO:0000313" key="3">
    <source>
        <dbReference type="EMBL" id="KAF4613501.1"/>
    </source>
</evidence>
<accession>A0A8H4QMA1</accession>
<sequence>MSVAGMRLRSQTAPYDAHAGILSSSTNYSSSMYGGYSSPPLTNNPFIADTATGSASSRFPDLSSPPHPQQQQQYGSQGQGWGGGSVMGAGTPGGYPQQQQGLYQQQQQYQSGYGQPQQQMGMSAGMGMGGGDMGSGYMATGSYPQGQQQQTGASHFQPTSSFGQQLAAQVPISGSSYSYLQGGQQQQQQPQNASYNPAQQQLQNNPGYVAQFDPYGPIAQGWDGSHNAQQQHQQQQQQQFGTPGMLQQSTSYTGVPSSAGFQGSYGNSPAGDPHPRDYIRAHKAQVEAWDSYAWKQFLHSFEALMKAWEARKSELAQRLEQLKAEMNRGLGYGDATYVGQVQMEGSRITALQKEAEENFDSVAASTFQMREVFQGYRQSSDLASKSRVREATNAALHGLPGWPQPY</sequence>
<dbReference type="Proteomes" id="UP000521872">
    <property type="component" value="Unassembled WGS sequence"/>
</dbReference>
<feature type="region of interest" description="Disordered" evidence="2">
    <location>
        <begin position="178"/>
        <end position="277"/>
    </location>
</feature>
<feature type="compositionally biased region" description="Gly residues" evidence="2">
    <location>
        <begin position="124"/>
        <end position="134"/>
    </location>
</feature>
<feature type="compositionally biased region" description="Polar residues" evidence="2">
    <location>
        <begin position="142"/>
        <end position="162"/>
    </location>
</feature>
<evidence type="ECO:0000313" key="4">
    <source>
        <dbReference type="Proteomes" id="UP000521872"/>
    </source>
</evidence>
<feature type="compositionally biased region" description="Gly residues" evidence="2">
    <location>
        <begin position="77"/>
        <end position="93"/>
    </location>
</feature>
<feature type="compositionally biased region" description="Polar residues" evidence="2">
    <location>
        <begin position="44"/>
        <end position="57"/>
    </location>
</feature>
<feature type="compositionally biased region" description="Low complexity" evidence="2">
    <location>
        <begin position="178"/>
        <end position="201"/>
    </location>
</feature>
<feature type="coiled-coil region" evidence="1">
    <location>
        <begin position="298"/>
        <end position="325"/>
    </location>
</feature>
<keyword evidence="4" id="KW-1185">Reference proteome</keyword>
<feature type="compositionally biased region" description="Low complexity" evidence="2">
    <location>
        <begin position="94"/>
        <end position="123"/>
    </location>
</feature>
<feature type="compositionally biased region" description="Polar residues" evidence="2">
    <location>
        <begin position="245"/>
        <end position="267"/>
    </location>
</feature>
<protein>
    <submittedName>
        <fullName evidence="3">Uncharacterized protein</fullName>
    </submittedName>
</protein>
<reference evidence="3 4" key="1">
    <citation type="submission" date="2019-12" db="EMBL/GenBank/DDBJ databases">
        <authorList>
            <person name="Floudas D."/>
            <person name="Bentzer J."/>
            <person name="Ahren D."/>
            <person name="Johansson T."/>
            <person name="Persson P."/>
            <person name="Tunlid A."/>
        </authorList>
    </citation>
    <scope>NUCLEOTIDE SEQUENCE [LARGE SCALE GENOMIC DNA]</scope>
    <source>
        <strain evidence="3 4">CBS 102.39</strain>
    </source>
</reference>
<feature type="region of interest" description="Disordered" evidence="2">
    <location>
        <begin position="44"/>
        <end position="162"/>
    </location>
</feature>
<organism evidence="3 4">
    <name type="scientific">Agrocybe pediades</name>
    <dbReference type="NCBI Taxonomy" id="84607"/>
    <lineage>
        <taxon>Eukaryota</taxon>
        <taxon>Fungi</taxon>
        <taxon>Dikarya</taxon>
        <taxon>Basidiomycota</taxon>
        <taxon>Agaricomycotina</taxon>
        <taxon>Agaricomycetes</taxon>
        <taxon>Agaricomycetidae</taxon>
        <taxon>Agaricales</taxon>
        <taxon>Agaricineae</taxon>
        <taxon>Strophariaceae</taxon>
        <taxon>Agrocybe</taxon>
    </lineage>
</organism>
<gene>
    <name evidence="3" type="ORF">D9613_007564</name>
</gene>
<feature type="compositionally biased region" description="Low complexity" evidence="2">
    <location>
        <begin position="229"/>
        <end position="239"/>
    </location>
</feature>
<evidence type="ECO:0000256" key="1">
    <source>
        <dbReference type="SAM" id="Coils"/>
    </source>
</evidence>